<evidence type="ECO:0000259" key="6">
    <source>
        <dbReference type="PROSITE" id="PS50234"/>
    </source>
</evidence>
<dbReference type="InterPro" id="IPR050768">
    <property type="entry name" value="UPF0353/GerABKA_families"/>
</dbReference>
<evidence type="ECO:0000256" key="3">
    <source>
        <dbReference type="ARBA" id="ARBA00022989"/>
    </source>
</evidence>
<keyword evidence="4 5" id="KW-0472">Membrane</keyword>
<dbReference type="Pfam" id="PF00092">
    <property type="entry name" value="VWA"/>
    <property type="match status" value="1"/>
</dbReference>
<dbReference type="SMART" id="SM00327">
    <property type="entry name" value="VWA"/>
    <property type="match status" value="1"/>
</dbReference>
<dbReference type="InterPro" id="IPR011933">
    <property type="entry name" value="Double_TM_dom"/>
</dbReference>
<dbReference type="KEGG" id="nli:G3M70_15365"/>
<name>A0A7T0BYF3_9BACT</name>
<feature type="transmembrane region" description="Helical" evidence="5">
    <location>
        <begin position="305"/>
        <end position="329"/>
    </location>
</feature>
<dbReference type="SUPFAM" id="SSF53300">
    <property type="entry name" value="vWA-like"/>
    <property type="match status" value="1"/>
</dbReference>
<evidence type="ECO:0000256" key="1">
    <source>
        <dbReference type="ARBA" id="ARBA00022475"/>
    </source>
</evidence>
<proteinExistence type="predicted"/>
<keyword evidence="3 5" id="KW-1133">Transmembrane helix</keyword>
<dbReference type="CDD" id="cd01467">
    <property type="entry name" value="vWA_BatA_type"/>
    <property type="match status" value="1"/>
</dbReference>
<dbReference type="PANTHER" id="PTHR22550">
    <property type="entry name" value="SPORE GERMINATION PROTEIN"/>
    <property type="match status" value="1"/>
</dbReference>
<evidence type="ECO:0000313" key="8">
    <source>
        <dbReference type="Proteomes" id="UP000594688"/>
    </source>
</evidence>
<feature type="transmembrane region" description="Helical" evidence="5">
    <location>
        <begin position="50"/>
        <end position="72"/>
    </location>
</feature>
<dbReference type="Pfam" id="PF07584">
    <property type="entry name" value="BatA"/>
    <property type="match status" value="1"/>
</dbReference>
<dbReference type="Gene3D" id="3.40.50.410">
    <property type="entry name" value="von Willebrand factor, type A domain"/>
    <property type="match status" value="1"/>
</dbReference>
<sequence>MTYFQFQDPWLFSLLLLIPLVLFYSSKNRRARLQFSDLSILRKFPSPRTAFLGAIPILLRCLAIVLLVAALARPQEGRKSTEILSAGVDIILAIDTSGSMRAMDFEQNGQPIDRLTAVKGVVSRFIEGREFDRMGMVVFGAEAFTQCPLTLDHSILHGFLEKLTIGIAGDATAIGSAIGISVKRLKELASKSKVIVLLTDGRNNAGNITPAQAAEVAKIYGVKIYAVGMGTSKTTNSVFDPSFGPRSLMRKAYLDETTLRQIAEITGGQYYKATDANSLQKIYATIDELETSEVRWIDHSEYNELYPYFLIPGMLLLLLEALLANLILVRIP</sequence>
<feature type="transmembrane region" description="Helical" evidence="5">
    <location>
        <begin position="6"/>
        <end position="24"/>
    </location>
</feature>
<keyword evidence="1" id="KW-1003">Cell membrane</keyword>
<gene>
    <name evidence="7" type="ORF">G3M70_15365</name>
</gene>
<dbReference type="InterPro" id="IPR033881">
    <property type="entry name" value="vWA_BatA_type"/>
</dbReference>
<keyword evidence="2 5" id="KW-0812">Transmembrane</keyword>
<evidence type="ECO:0000256" key="5">
    <source>
        <dbReference type="SAM" id="Phobius"/>
    </source>
</evidence>
<evidence type="ECO:0000256" key="2">
    <source>
        <dbReference type="ARBA" id="ARBA00022692"/>
    </source>
</evidence>
<dbReference type="InterPro" id="IPR036465">
    <property type="entry name" value="vWFA_dom_sf"/>
</dbReference>
<protein>
    <submittedName>
        <fullName evidence="7">VWA domain-containing protein</fullName>
    </submittedName>
</protein>
<dbReference type="PRINTS" id="PR00453">
    <property type="entry name" value="VWFADOMAIN"/>
</dbReference>
<feature type="domain" description="VWFA" evidence="6">
    <location>
        <begin position="89"/>
        <end position="286"/>
    </location>
</feature>
<organism evidence="7 8">
    <name type="scientific">Candidatus Nitronauta litoralis</name>
    <dbReference type="NCBI Taxonomy" id="2705533"/>
    <lineage>
        <taxon>Bacteria</taxon>
        <taxon>Pseudomonadati</taxon>
        <taxon>Nitrospinota/Tectimicrobiota group</taxon>
        <taxon>Nitrospinota</taxon>
        <taxon>Nitrospinia</taxon>
        <taxon>Nitrospinales</taxon>
        <taxon>Nitrospinaceae</taxon>
        <taxon>Candidatus Nitronauta</taxon>
    </lineage>
</organism>
<dbReference type="PANTHER" id="PTHR22550:SF5">
    <property type="entry name" value="LEUCINE ZIPPER PROTEIN 4"/>
    <property type="match status" value="1"/>
</dbReference>
<dbReference type="NCBIfam" id="TIGR02226">
    <property type="entry name" value="two_anch"/>
    <property type="match status" value="1"/>
</dbReference>
<dbReference type="EMBL" id="CP048685">
    <property type="protein sequence ID" value="QPJ63177.1"/>
    <property type="molecule type" value="Genomic_DNA"/>
</dbReference>
<dbReference type="AlphaFoldDB" id="A0A7T0BYF3"/>
<dbReference type="PROSITE" id="PS50234">
    <property type="entry name" value="VWFA"/>
    <property type="match status" value="1"/>
</dbReference>
<reference evidence="7 8" key="1">
    <citation type="submission" date="2020-02" db="EMBL/GenBank/DDBJ databases">
        <title>Genomic and physiological characterization of two novel Nitrospinaceae genera.</title>
        <authorList>
            <person name="Mueller A.J."/>
            <person name="Jung M.-Y."/>
            <person name="Strachan C.R."/>
            <person name="Herbold C.W."/>
            <person name="Kirkegaard R.H."/>
            <person name="Daims H."/>
        </authorList>
    </citation>
    <scope>NUCLEOTIDE SEQUENCE [LARGE SCALE GENOMIC DNA]</scope>
    <source>
        <strain evidence="7">EB</strain>
    </source>
</reference>
<dbReference type="InterPro" id="IPR002035">
    <property type="entry name" value="VWF_A"/>
</dbReference>
<dbReference type="Proteomes" id="UP000594688">
    <property type="component" value="Chromosome"/>
</dbReference>
<dbReference type="InterPro" id="IPR024163">
    <property type="entry name" value="Aerotolerance_reg_N"/>
</dbReference>
<evidence type="ECO:0000256" key="4">
    <source>
        <dbReference type="ARBA" id="ARBA00023136"/>
    </source>
</evidence>
<accession>A0A7T0BYF3</accession>
<evidence type="ECO:0000313" key="7">
    <source>
        <dbReference type="EMBL" id="QPJ63177.1"/>
    </source>
</evidence>